<dbReference type="SUPFAM" id="SSF52733">
    <property type="entry name" value="Nicotinate mononucleotide:5,6-dimethylbenzimidazole phosphoribosyltransferase (CobT)"/>
    <property type="match status" value="1"/>
</dbReference>
<comment type="catalytic activity">
    <reaction evidence="9 10">
        <text>5,6-dimethylbenzimidazole + nicotinate beta-D-ribonucleotide = alpha-ribazole 5'-phosphate + nicotinate + H(+)</text>
        <dbReference type="Rhea" id="RHEA:11196"/>
        <dbReference type="ChEBI" id="CHEBI:15378"/>
        <dbReference type="ChEBI" id="CHEBI:15890"/>
        <dbReference type="ChEBI" id="CHEBI:32544"/>
        <dbReference type="ChEBI" id="CHEBI:57502"/>
        <dbReference type="ChEBI" id="CHEBI:57918"/>
        <dbReference type="EC" id="2.4.2.21"/>
    </reaction>
</comment>
<comment type="pathway">
    <text evidence="1 10">Nucleoside biosynthesis; alpha-ribazole biosynthesis; alpha-ribazole from 5,6-dimethylbenzimidazole: step 1/2.</text>
</comment>
<evidence type="ECO:0000256" key="9">
    <source>
        <dbReference type="ARBA" id="ARBA00047340"/>
    </source>
</evidence>
<evidence type="ECO:0000256" key="5">
    <source>
        <dbReference type="ARBA" id="ARBA00022573"/>
    </source>
</evidence>
<keyword evidence="5 10" id="KW-0169">Cobalamin biosynthesis</keyword>
<dbReference type="PANTHER" id="PTHR43463">
    <property type="entry name" value="NICOTINATE-NUCLEOTIDE--DIMETHYLBENZIMIDAZOLE PHOSPHORIBOSYLTRANSFERASE"/>
    <property type="match status" value="1"/>
</dbReference>
<dbReference type="RefSeq" id="WP_193908942.1">
    <property type="nucleotide sequence ID" value="NZ_PRDL01000001.1"/>
</dbReference>
<name>A0A928V705_9GAMM</name>
<dbReference type="InterPro" id="IPR036087">
    <property type="entry name" value="Nict_dMeBzImd_PRibTrfase_sf"/>
</dbReference>
<evidence type="ECO:0000256" key="7">
    <source>
        <dbReference type="ARBA" id="ARBA00022679"/>
    </source>
</evidence>
<dbReference type="NCBIfam" id="NF000996">
    <property type="entry name" value="PRK00105.1"/>
    <property type="match status" value="1"/>
</dbReference>
<evidence type="ECO:0000256" key="8">
    <source>
        <dbReference type="ARBA" id="ARBA00030686"/>
    </source>
</evidence>
<sequence length="357" mass="36688">MSGENFWYSKPARPLCEASLQQAMARQQQLTKPLGALGQLESLAVHIAGLQASETPHIGKATIDIFAADHGIAVEGVSAYPQAVTAEMIRNFARGGAAISVLAREQGLPLAVHNLGTVADPEDLPGVTQYHLGKGTANFLHAPAMTSEGLQRALAVGQQVASERAAEDVDLAIAGEMGIANTTSASALACALSGFPAAILVGPGTGLNADGISRKITVVEQALAFHQLANQSPLAQLQAVGGFEIAAITGFFISCAQQGIVVLVDGFICSVAALLAMRINPSVRPWLLLSHLSAEPGHSIVAEAFMFKPLLNLGLRLGEGSGAALALPLVKHACQLHTGMATFAEAAVSTAANGSLS</sequence>
<accession>A0A928V705</accession>
<feature type="active site" description="Proton acceptor" evidence="10">
    <location>
        <position position="319"/>
    </location>
</feature>
<dbReference type="Proteomes" id="UP000652567">
    <property type="component" value="Unassembled WGS sequence"/>
</dbReference>
<dbReference type="EC" id="2.4.2.21" evidence="3 10"/>
<dbReference type="Gene3D" id="1.10.1610.10">
    <property type="match status" value="1"/>
</dbReference>
<dbReference type="PANTHER" id="PTHR43463:SF1">
    <property type="entry name" value="NICOTINATE-NUCLEOTIDE--DIMETHYLBENZIMIDAZOLE PHOSPHORIBOSYLTRANSFERASE"/>
    <property type="match status" value="1"/>
</dbReference>
<evidence type="ECO:0000256" key="2">
    <source>
        <dbReference type="ARBA" id="ARBA00007110"/>
    </source>
</evidence>
<reference evidence="11" key="1">
    <citation type="submission" date="2018-07" db="EMBL/GenBank/DDBJ databases">
        <title>Genome assembly of strain Ka43.</title>
        <authorList>
            <person name="Kukolya J."/>
            <person name="Nagy I."/>
            <person name="Horvath B."/>
            <person name="Toth A."/>
        </authorList>
    </citation>
    <scope>NUCLEOTIDE SEQUENCE</scope>
    <source>
        <strain evidence="11">KB43</strain>
    </source>
</reference>
<dbReference type="FunFam" id="3.40.50.10210:FF:000001">
    <property type="entry name" value="Nicotinate-nucleotide--dimethylbenzimidazole phosphoribosyltransferase"/>
    <property type="match status" value="1"/>
</dbReference>
<dbReference type="InterPro" id="IPR023195">
    <property type="entry name" value="Nict_dMeBzImd_PRibTrfase_N"/>
</dbReference>
<dbReference type="Pfam" id="PF02277">
    <property type="entry name" value="DBI_PRT"/>
    <property type="match status" value="1"/>
</dbReference>
<protein>
    <recommendedName>
        <fullName evidence="4 10">Nicotinate-nucleotide--dimethylbenzimidazole phosphoribosyltransferase</fullName>
        <shortName evidence="10">NN:DBI PRT</shortName>
        <ecNumber evidence="3 10">2.4.2.21</ecNumber>
    </recommendedName>
    <alternativeName>
        <fullName evidence="8 10">N(1)-alpha-phosphoribosyltransferase</fullName>
    </alternativeName>
</protein>
<proteinExistence type="inferred from homology"/>
<organism evidence="11 12">
    <name type="scientific">Cellvibrio polysaccharolyticus</name>
    <dbReference type="NCBI Taxonomy" id="2082724"/>
    <lineage>
        <taxon>Bacteria</taxon>
        <taxon>Pseudomonadati</taxon>
        <taxon>Pseudomonadota</taxon>
        <taxon>Gammaproteobacteria</taxon>
        <taxon>Cellvibrionales</taxon>
        <taxon>Cellvibrionaceae</taxon>
        <taxon>Cellvibrio</taxon>
    </lineage>
</organism>
<evidence type="ECO:0000313" key="11">
    <source>
        <dbReference type="EMBL" id="MBE8717244.1"/>
    </source>
</evidence>
<comment type="caution">
    <text evidence="11">The sequence shown here is derived from an EMBL/GenBank/DDBJ whole genome shotgun (WGS) entry which is preliminary data.</text>
</comment>
<evidence type="ECO:0000256" key="4">
    <source>
        <dbReference type="ARBA" id="ARBA00015486"/>
    </source>
</evidence>
<dbReference type="Gene3D" id="3.40.50.10210">
    <property type="match status" value="1"/>
</dbReference>
<dbReference type="EMBL" id="PRDL01000001">
    <property type="protein sequence ID" value="MBE8717244.1"/>
    <property type="molecule type" value="Genomic_DNA"/>
</dbReference>
<dbReference type="CDD" id="cd02439">
    <property type="entry name" value="DMB-PRT_CobT"/>
    <property type="match status" value="1"/>
</dbReference>
<gene>
    <name evidence="10 11" type="primary">cobT</name>
    <name evidence="11" type="ORF">C4F51_08600</name>
</gene>
<dbReference type="GO" id="GO:0008939">
    <property type="term" value="F:nicotinate-nucleotide-dimethylbenzimidazole phosphoribosyltransferase activity"/>
    <property type="evidence" value="ECO:0007669"/>
    <property type="project" value="UniProtKB-UniRule"/>
</dbReference>
<dbReference type="InterPro" id="IPR017846">
    <property type="entry name" value="Nict_dMeBzImd_PRibTrfase_bact"/>
</dbReference>
<dbReference type="HAMAP" id="MF_00230">
    <property type="entry name" value="CobT"/>
    <property type="match status" value="1"/>
</dbReference>
<keyword evidence="7 10" id="KW-0808">Transferase</keyword>
<evidence type="ECO:0000313" key="12">
    <source>
        <dbReference type="Proteomes" id="UP000652567"/>
    </source>
</evidence>
<dbReference type="AlphaFoldDB" id="A0A928V705"/>
<dbReference type="GO" id="GO:0009236">
    <property type="term" value="P:cobalamin biosynthetic process"/>
    <property type="evidence" value="ECO:0007669"/>
    <property type="project" value="UniProtKB-UniRule"/>
</dbReference>
<dbReference type="InterPro" id="IPR003200">
    <property type="entry name" value="Nict_dMeBzImd_PRibTrfase"/>
</dbReference>
<keyword evidence="6 10" id="KW-0328">Glycosyltransferase</keyword>
<comment type="function">
    <text evidence="10">Catalyzes the synthesis of alpha-ribazole-5'-phosphate from nicotinate mononucleotide (NAMN) and 5,6-dimethylbenzimidazole (DMB).</text>
</comment>
<evidence type="ECO:0000256" key="10">
    <source>
        <dbReference type="HAMAP-Rule" id="MF_00230"/>
    </source>
</evidence>
<keyword evidence="12" id="KW-1185">Reference proteome</keyword>
<evidence type="ECO:0000256" key="1">
    <source>
        <dbReference type="ARBA" id="ARBA00005049"/>
    </source>
</evidence>
<comment type="similarity">
    <text evidence="2 10">Belongs to the CobT family.</text>
</comment>
<dbReference type="NCBIfam" id="TIGR03160">
    <property type="entry name" value="cobT_DBIPRT"/>
    <property type="match status" value="1"/>
</dbReference>
<evidence type="ECO:0000256" key="3">
    <source>
        <dbReference type="ARBA" id="ARBA00011991"/>
    </source>
</evidence>
<evidence type="ECO:0000256" key="6">
    <source>
        <dbReference type="ARBA" id="ARBA00022676"/>
    </source>
</evidence>